<accession>A0ACB9PPM2</accession>
<dbReference type="Proteomes" id="UP000828941">
    <property type="component" value="Chromosome 3"/>
</dbReference>
<gene>
    <name evidence="1" type="ORF">L6164_005010</name>
</gene>
<sequence>MAPNFSPGSSFSTPPEKGLYPDDYLINNYRCFDDSCSSSSFNKAPEGNTCGERVKAELGDCDSQAAVAVDDLLDRLPVDPFELNKESTDCNQDLESDFGSEPEVFPVDESHKKIGDHTVFEGPNWGGNGAGELESLGGNVKGDGTSISSDDINEFPIVDGLYDGGMVADENVEKFLTFSHRGNRLSKIDDDGQGGVPHDAMFLVLGYLDVMDLLSVEQVCKSLRDTVRTDPLLWRSIHVDQLLSVRITDDTLVKLSSRAQGTLQCLSLINCIWITDSGLTSVLQSNPRLLQLSVPGCIKLTVEGILFNLRALKSSGAPGIKLLRVSGLRTTDQQFKELKDLLGAHKYFQQRDLKPLFYRGRFSYLTCEDDRPIDIDMCPRCQKPKVVYDCPAEFCQQKHQAAQPCRGCKLCIARCVNCGRCLKDCDVYDETLFLELLCLNCWTMDMDWLMDVPDEPVQEEATKCTIISQSTMYSQSPMYRFCLYG</sequence>
<dbReference type="EMBL" id="CM039428">
    <property type="protein sequence ID" value="KAI4350563.1"/>
    <property type="molecule type" value="Genomic_DNA"/>
</dbReference>
<keyword evidence="2" id="KW-1185">Reference proteome</keyword>
<evidence type="ECO:0000313" key="1">
    <source>
        <dbReference type="EMBL" id="KAI4350563.1"/>
    </source>
</evidence>
<evidence type="ECO:0000313" key="2">
    <source>
        <dbReference type="Proteomes" id="UP000828941"/>
    </source>
</evidence>
<comment type="caution">
    <text evidence="1">The sequence shown here is derived from an EMBL/GenBank/DDBJ whole genome shotgun (WGS) entry which is preliminary data.</text>
</comment>
<organism evidence="1 2">
    <name type="scientific">Bauhinia variegata</name>
    <name type="common">Purple orchid tree</name>
    <name type="synonym">Phanera variegata</name>
    <dbReference type="NCBI Taxonomy" id="167791"/>
    <lineage>
        <taxon>Eukaryota</taxon>
        <taxon>Viridiplantae</taxon>
        <taxon>Streptophyta</taxon>
        <taxon>Embryophyta</taxon>
        <taxon>Tracheophyta</taxon>
        <taxon>Spermatophyta</taxon>
        <taxon>Magnoliopsida</taxon>
        <taxon>eudicotyledons</taxon>
        <taxon>Gunneridae</taxon>
        <taxon>Pentapetalae</taxon>
        <taxon>rosids</taxon>
        <taxon>fabids</taxon>
        <taxon>Fabales</taxon>
        <taxon>Fabaceae</taxon>
        <taxon>Cercidoideae</taxon>
        <taxon>Cercideae</taxon>
        <taxon>Bauhiniinae</taxon>
        <taxon>Bauhinia</taxon>
    </lineage>
</organism>
<name>A0ACB9PPM2_BAUVA</name>
<protein>
    <submittedName>
        <fullName evidence="1">Uncharacterized protein</fullName>
    </submittedName>
</protein>
<reference evidence="1 2" key="1">
    <citation type="journal article" date="2022" name="DNA Res.">
        <title>Chromosomal-level genome assembly of the orchid tree Bauhinia variegata (Leguminosae; Cercidoideae) supports the allotetraploid origin hypothesis of Bauhinia.</title>
        <authorList>
            <person name="Zhong Y."/>
            <person name="Chen Y."/>
            <person name="Zheng D."/>
            <person name="Pang J."/>
            <person name="Liu Y."/>
            <person name="Luo S."/>
            <person name="Meng S."/>
            <person name="Qian L."/>
            <person name="Wei D."/>
            <person name="Dai S."/>
            <person name="Zhou R."/>
        </authorList>
    </citation>
    <scope>NUCLEOTIDE SEQUENCE [LARGE SCALE GENOMIC DNA]</scope>
    <source>
        <strain evidence="1">BV-YZ2020</strain>
    </source>
</reference>
<proteinExistence type="predicted"/>